<feature type="binding site" evidence="9">
    <location>
        <position position="105"/>
    </location>
    <ligand>
        <name>Cu cation</name>
        <dbReference type="ChEBI" id="CHEBI:23378"/>
    </ligand>
</feature>
<dbReference type="AlphaFoldDB" id="A0A7J6WC08"/>
<evidence type="ECO:0000256" key="6">
    <source>
        <dbReference type="ARBA" id="ARBA00023008"/>
    </source>
</evidence>
<gene>
    <name evidence="12" type="ORF">FRX31_016013</name>
</gene>
<proteinExistence type="inferred from homology"/>
<dbReference type="OrthoDB" id="197281at2759"/>
<evidence type="ECO:0000259" key="11">
    <source>
        <dbReference type="Pfam" id="PF00127"/>
    </source>
</evidence>
<keyword evidence="7 10" id="KW-0793">Thylakoid</keyword>
<name>A0A7J6WC08_THATH</name>
<sequence length="189" mass="19617">MATVISASTAIPFFTGLKAGLTTRVAKLSNVSAASCTPMIGVKASLKGVGIAVAAAAATVMFASNAMAMEVLLGSDDGSLAFVPNDFSISAGEKITFKNNAGFPHNVVFDQDEIPSGVEAEKISIPEEDLLNSAGETYVVTLNVKGTYSLYCAPHQGAGMVWQSDSQLIHQDPKSGIQVAHGSDSYDEQ</sequence>
<dbReference type="SUPFAM" id="SSF49503">
    <property type="entry name" value="Cupredoxins"/>
    <property type="match status" value="1"/>
</dbReference>
<feature type="domain" description="Blue (type 1) copper" evidence="11">
    <location>
        <begin position="70"/>
        <end position="161"/>
    </location>
</feature>
<reference evidence="12 13" key="1">
    <citation type="submission" date="2020-06" db="EMBL/GenBank/DDBJ databases">
        <title>Transcriptomic and genomic resources for Thalictrum thalictroides and T. hernandezii: Facilitating candidate gene discovery in an emerging model plant lineage.</title>
        <authorList>
            <person name="Arias T."/>
            <person name="Riano-Pachon D.M."/>
            <person name="Di Stilio V.S."/>
        </authorList>
    </citation>
    <scope>NUCLEOTIDE SEQUENCE [LARGE SCALE GENOMIC DNA]</scope>
    <source>
        <strain evidence="13">cv. WT478/WT964</strain>
        <tissue evidence="12">Leaves</tissue>
    </source>
</reference>
<keyword evidence="8 10" id="KW-0472">Membrane</keyword>
<comment type="function">
    <text evidence="10">Participates in electron transfer between P700 and the cytochrome b6-f complex in photosystem I.</text>
</comment>
<comment type="similarity">
    <text evidence="2 10">Belongs to the plastocyanin family.</text>
</comment>
<dbReference type="CDD" id="cd04219">
    <property type="entry name" value="Plastocyanin"/>
    <property type="match status" value="1"/>
</dbReference>
<dbReference type="PRINTS" id="PR00157">
    <property type="entry name" value="PLASTOCYANIN"/>
</dbReference>
<comment type="subcellular location">
    <subcellularLocation>
        <location evidence="1 10">Plastid</location>
        <location evidence="1 10">Chloroplast thylakoid membrane</location>
        <topology evidence="1 10">Peripheral membrane protein</topology>
        <orientation evidence="1 10">Lumenal side</orientation>
    </subcellularLocation>
</comment>
<feature type="binding site" evidence="9">
    <location>
        <position position="160"/>
    </location>
    <ligand>
        <name>Cu cation</name>
        <dbReference type="ChEBI" id="CHEBI:23378"/>
    </ligand>
</feature>
<dbReference type="NCBIfam" id="TIGR02656">
    <property type="entry name" value="cyanin_plasto"/>
    <property type="match status" value="1"/>
</dbReference>
<dbReference type="PANTHER" id="PTHR34192:SF10">
    <property type="entry name" value="PLASTOCYANIN MAJOR ISOFORM, CHLOROPLASTIC-RELATED"/>
    <property type="match status" value="1"/>
</dbReference>
<accession>A0A7J6WC08</accession>
<keyword evidence="5 10" id="KW-0249">Electron transport</keyword>
<dbReference type="InterPro" id="IPR001235">
    <property type="entry name" value="Copper_blue_Plastocyanin"/>
</dbReference>
<comment type="caution">
    <text evidence="12">The sequence shown here is derived from an EMBL/GenBank/DDBJ whole genome shotgun (WGS) entry which is preliminary data.</text>
</comment>
<evidence type="ECO:0000256" key="2">
    <source>
        <dbReference type="ARBA" id="ARBA00005338"/>
    </source>
</evidence>
<dbReference type="GO" id="GO:0009055">
    <property type="term" value="F:electron transfer activity"/>
    <property type="evidence" value="ECO:0007669"/>
    <property type="project" value="UniProtKB-UniRule"/>
</dbReference>
<dbReference type="GO" id="GO:0005507">
    <property type="term" value="F:copper ion binding"/>
    <property type="evidence" value="ECO:0007669"/>
    <property type="project" value="UniProtKB-UniRule"/>
</dbReference>
<feature type="binding site" evidence="9">
    <location>
        <position position="155"/>
    </location>
    <ligand>
        <name>Cu cation</name>
        <dbReference type="ChEBI" id="CHEBI:23378"/>
    </ligand>
</feature>
<evidence type="ECO:0000256" key="8">
    <source>
        <dbReference type="ARBA" id="ARBA00023136"/>
    </source>
</evidence>
<dbReference type="InterPro" id="IPR002387">
    <property type="entry name" value="Plastocyanin"/>
</dbReference>
<protein>
    <recommendedName>
        <fullName evidence="10">Plastocyanin</fullName>
    </recommendedName>
</protein>
<keyword evidence="4 9" id="KW-0479">Metal-binding</keyword>
<keyword evidence="6 9" id="KW-0186">Copper</keyword>
<evidence type="ECO:0000256" key="5">
    <source>
        <dbReference type="ARBA" id="ARBA00022982"/>
    </source>
</evidence>
<evidence type="ECO:0000256" key="1">
    <source>
        <dbReference type="ARBA" id="ARBA00004622"/>
    </source>
</evidence>
<dbReference type="EMBL" id="JABWDY010018756">
    <property type="protein sequence ID" value="KAF5194398.1"/>
    <property type="molecule type" value="Genomic_DNA"/>
</dbReference>
<keyword evidence="13" id="KW-1185">Reference proteome</keyword>
<organism evidence="12 13">
    <name type="scientific">Thalictrum thalictroides</name>
    <name type="common">Rue-anemone</name>
    <name type="synonym">Anemone thalictroides</name>
    <dbReference type="NCBI Taxonomy" id="46969"/>
    <lineage>
        <taxon>Eukaryota</taxon>
        <taxon>Viridiplantae</taxon>
        <taxon>Streptophyta</taxon>
        <taxon>Embryophyta</taxon>
        <taxon>Tracheophyta</taxon>
        <taxon>Spermatophyta</taxon>
        <taxon>Magnoliopsida</taxon>
        <taxon>Ranunculales</taxon>
        <taxon>Ranunculaceae</taxon>
        <taxon>Thalictroideae</taxon>
        <taxon>Thalictrum</taxon>
    </lineage>
</organism>
<dbReference type="Gene3D" id="2.60.40.420">
    <property type="entry name" value="Cupredoxins - blue copper proteins"/>
    <property type="match status" value="1"/>
</dbReference>
<dbReference type="GO" id="GO:0009535">
    <property type="term" value="C:chloroplast thylakoid membrane"/>
    <property type="evidence" value="ECO:0007669"/>
    <property type="project" value="UniProtKB-SubCell"/>
</dbReference>
<dbReference type="GO" id="GO:0009543">
    <property type="term" value="C:chloroplast thylakoid lumen"/>
    <property type="evidence" value="ECO:0007669"/>
    <property type="project" value="TreeGrafter"/>
</dbReference>
<dbReference type="Pfam" id="PF00127">
    <property type="entry name" value="Copper-bind"/>
    <property type="match status" value="1"/>
</dbReference>
<dbReference type="InterPro" id="IPR008972">
    <property type="entry name" value="Cupredoxin"/>
</dbReference>
<dbReference type="PANTHER" id="PTHR34192">
    <property type="entry name" value="PLASTOCYANIN MAJOR ISOFORM, CHLOROPLASTIC-RELATED"/>
    <property type="match status" value="1"/>
</dbReference>
<evidence type="ECO:0000256" key="9">
    <source>
        <dbReference type="PIRSR" id="PIRSR602387-1"/>
    </source>
</evidence>
<evidence type="ECO:0000256" key="3">
    <source>
        <dbReference type="ARBA" id="ARBA00022448"/>
    </source>
</evidence>
<dbReference type="Proteomes" id="UP000554482">
    <property type="component" value="Unassembled WGS sequence"/>
</dbReference>
<evidence type="ECO:0000256" key="7">
    <source>
        <dbReference type="ARBA" id="ARBA00023078"/>
    </source>
</evidence>
<feature type="binding site" evidence="9">
    <location>
        <position position="152"/>
    </location>
    <ligand>
        <name>Cu cation</name>
        <dbReference type="ChEBI" id="CHEBI:23378"/>
    </ligand>
</feature>
<comment type="cofactor">
    <cofactor evidence="9">
        <name>Cu(2+)</name>
        <dbReference type="ChEBI" id="CHEBI:29036"/>
    </cofactor>
    <text evidence="9">The crystal structure with reduced Cu(1+) has also been determined.</text>
</comment>
<dbReference type="PRINTS" id="PR00156">
    <property type="entry name" value="COPPERBLUE"/>
</dbReference>
<evidence type="ECO:0000313" key="12">
    <source>
        <dbReference type="EMBL" id="KAF5194398.1"/>
    </source>
</evidence>
<evidence type="ECO:0000256" key="4">
    <source>
        <dbReference type="ARBA" id="ARBA00022723"/>
    </source>
</evidence>
<keyword evidence="3 10" id="KW-0813">Transport</keyword>
<dbReference type="InterPro" id="IPR000923">
    <property type="entry name" value="BlueCu_1"/>
</dbReference>
<evidence type="ECO:0000256" key="10">
    <source>
        <dbReference type="RuleBase" id="RU363020"/>
    </source>
</evidence>
<evidence type="ECO:0000313" key="13">
    <source>
        <dbReference type="Proteomes" id="UP000554482"/>
    </source>
</evidence>